<evidence type="ECO:0000313" key="1">
    <source>
        <dbReference type="EnsemblMetazoa" id="GPAI019437-PA"/>
    </source>
</evidence>
<sequence>MLLIHVRTGKQQINATPMKISTCNDLCVYNGLNEQFTNCAGVHMSKGHHIFRSKHNPDDINIRESKERKFCENL</sequence>
<proteinExistence type="predicted"/>
<dbReference type="AlphaFoldDB" id="A0A1A9ZMQ1"/>
<dbReference type="VEuPathDB" id="VectorBase:GPAI019437"/>
<name>A0A1A9ZMQ1_GLOPL</name>
<evidence type="ECO:0000313" key="2">
    <source>
        <dbReference type="Proteomes" id="UP000092445"/>
    </source>
</evidence>
<dbReference type="Proteomes" id="UP000092445">
    <property type="component" value="Unassembled WGS sequence"/>
</dbReference>
<keyword evidence="2" id="KW-1185">Reference proteome</keyword>
<reference evidence="1" key="2">
    <citation type="submission" date="2020-05" db="UniProtKB">
        <authorList>
            <consortium name="EnsemblMetazoa"/>
        </authorList>
    </citation>
    <scope>IDENTIFICATION</scope>
    <source>
        <strain evidence="1">IAEA</strain>
    </source>
</reference>
<accession>A0A1A9ZMQ1</accession>
<dbReference type="STRING" id="7398.A0A1A9ZMQ1"/>
<dbReference type="EnsemblMetazoa" id="GPAI019437-RA">
    <property type="protein sequence ID" value="GPAI019437-PA"/>
    <property type="gene ID" value="GPAI019437"/>
</dbReference>
<reference evidence="2" key="1">
    <citation type="submission" date="2014-03" db="EMBL/GenBank/DDBJ databases">
        <authorList>
            <person name="Aksoy S."/>
            <person name="Warren W."/>
            <person name="Wilson R.K."/>
        </authorList>
    </citation>
    <scope>NUCLEOTIDE SEQUENCE [LARGE SCALE GENOMIC DNA]</scope>
    <source>
        <strain evidence="2">IAEA</strain>
    </source>
</reference>
<organism evidence="1 2">
    <name type="scientific">Glossina pallidipes</name>
    <name type="common">Tsetse fly</name>
    <dbReference type="NCBI Taxonomy" id="7398"/>
    <lineage>
        <taxon>Eukaryota</taxon>
        <taxon>Metazoa</taxon>
        <taxon>Ecdysozoa</taxon>
        <taxon>Arthropoda</taxon>
        <taxon>Hexapoda</taxon>
        <taxon>Insecta</taxon>
        <taxon>Pterygota</taxon>
        <taxon>Neoptera</taxon>
        <taxon>Endopterygota</taxon>
        <taxon>Diptera</taxon>
        <taxon>Brachycera</taxon>
        <taxon>Muscomorpha</taxon>
        <taxon>Hippoboscoidea</taxon>
        <taxon>Glossinidae</taxon>
        <taxon>Glossina</taxon>
    </lineage>
</organism>
<protein>
    <submittedName>
        <fullName evidence="1">Uncharacterized protein</fullName>
    </submittedName>
</protein>